<dbReference type="CDD" id="cd00833">
    <property type="entry name" value="PKS"/>
    <property type="match status" value="1"/>
</dbReference>
<feature type="domain" description="Ketosynthase family 3 (KS3)" evidence="5">
    <location>
        <begin position="33"/>
        <end position="462"/>
    </location>
</feature>
<evidence type="ECO:0000259" key="5">
    <source>
        <dbReference type="PROSITE" id="PS52004"/>
    </source>
</evidence>
<evidence type="ECO:0000313" key="7">
    <source>
        <dbReference type="Proteomes" id="UP000244855"/>
    </source>
</evidence>
<dbReference type="STRING" id="97972.A0A2V1E460"/>
<dbReference type="OrthoDB" id="5334845at2759"/>
<dbReference type="AlphaFoldDB" id="A0A2V1E460"/>
<reference evidence="6 7" key="1">
    <citation type="journal article" date="2018" name="Sci. Rep.">
        <title>Comparative genomics provides insights into the lifestyle and reveals functional heterogeneity of dark septate endophytic fungi.</title>
        <authorList>
            <person name="Knapp D.G."/>
            <person name="Nemeth J.B."/>
            <person name="Barry K."/>
            <person name="Hainaut M."/>
            <person name="Henrissat B."/>
            <person name="Johnson J."/>
            <person name="Kuo A."/>
            <person name="Lim J.H.P."/>
            <person name="Lipzen A."/>
            <person name="Nolan M."/>
            <person name="Ohm R.A."/>
            <person name="Tamas L."/>
            <person name="Grigoriev I.V."/>
            <person name="Spatafora J.W."/>
            <person name="Nagy L.G."/>
            <person name="Kovacs G.M."/>
        </authorList>
    </citation>
    <scope>NUCLEOTIDE SEQUENCE [LARGE SCALE GENOMIC DNA]</scope>
    <source>
        <strain evidence="6 7">DSE2036</strain>
    </source>
</reference>
<dbReference type="Pfam" id="PF02801">
    <property type="entry name" value="Ketoacyl-synt_C"/>
    <property type="match status" value="1"/>
</dbReference>
<keyword evidence="7" id="KW-1185">Reference proteome</keyword>
<dbReference type="PANTHER" id="PTHR43775">
    <property type="entry name" value="FATTY ACID SYNTHASE"/>
    <property type="match status" value="1"/>
</dbReference>
<accession>A0A2V1E460</accession>
<evidence type="ECO:0000313" key="6">
    <source>
        <dbReference type="EMBL" id="PVI03990.1"/>
    </source>
</evidence>
<dbReference type="InterPro" id="IPR032821">
    <property type="entry name" value="PKS_assoc"/>
</dbReference>
<dbReference type="InterPro" id="IPR014031">
    <property type="entry name" value="Ketoacyl_synth_C"/>
</dbReference>
<keyword evidence="2" id="KW-0511">Multifunctional enzyme</keyword>
<organism evidence="6 7">
    <name type="scientific">Periconia macrospinosa</name>
    <dbReference type="NCBI Taxonomy" id="97972"/>
    <lineage>
        <taxon>Eukaryota</taxon>
        <taxon>Fungi</taxon>
        <taxon>Dikarya</taxon>
        <taxon>Ascomycota</taxon>
        <taxon>Pezizomycotina</taxon>
        <taxon>Dothideomycetes</taxon>
        <taxon>Pleosporomycetidae</taxon>
        <taxon>Pleosporales</taxon>
        <taxon>Massarineae</taxon>
        <taxon>Periconiaceae</taxon>
        <taxon>Periconia</taxon>
    </lineage>
</organism>
<protein>
    <submittedName>
        <fullName evidence="6">Ketoacyl-synt-domain-containing protein</fullName>
    </submittedName>
</protein>
<dbReference type="InterPro" id="IPR018201">
    <property type="entry name" value="Ketoacyl_synth_AS"/>
</dbReference>
<dbReference type="Pfam" id="PF00109">
    <property type="entry name" value="ketoacyl-synt"/>
    <property type="match status" value="1"/>
</dbReference>
<dbReference type="InterPro" id="IPR050091">
    <property type="entry name" value="PKS_NRPS_Biosynth_Enz"/>
</dbReference>
<name>A0A2V1E460_9PLEO</name>
<dbReference type="PROSITE" id="PS52004">
    <property type="entry name" value="KS3_2"/>
    <property type="match status" value="1"/>
</dbReference>
<comment type="similarity">
    <text evidence="3">Belongs to the thiolase-like superfamily. Beta-ketoacyl-ACP synthases family.</text>
</comment>
<keyword evidence="1 3" id="KW-0808">Transferase</keyword>
<evidence type="ECO:0000256" key="2">
    <source>
        <dbReference type="ARBA" id="ARBA00023268"/>
    </source>
</evidence>
<dbReference type="EMBL" id="KZ805325">
    <property type="protein sequence ID" value="PVI03990.1"/>
    <property type="molecule type" value="Genomic_DNA"/>
</dbReference>
<evidence type="ECO:0000256" key="4">
    <source>
        <dbReference type="SAM" id="MobiDB-lite"/>
    </source>
</evidence>
<dbReference type="GO" id="GO:0004312">
    <property type="term" value="F:fatty acid synthase activity"/>
    <property type="evidence" value="ECO:0007669"/>
    <property type="project" value="TreeGrafter"/>
</dbReference>
<dbReference type="Pfam" id="PF16197">
    <property type="entry name" value="KAsynt_C_assoc"/>
    <property type="match status" value="1"/>
</dbReference>
<dbReference type="Gene3D" id="3.30.70.3290">
    <property type="match status" value="1"/>
</dbReference>
<dbReference type="InterPro" id="IPR020841">
    <property type="entry name" value="PKS_Beta-ketoAc_synthase_dom"/>
</dbReference>
<dbReference type="Gene3D" id="3.40.47.10">
    <property type="match status" value="1"/>
</dbReference>
<dbReference type="InterPro" id="IPR016039">
    <property type="entry name" value="Thiolase-like"/>
</dbReference>
<dbReference type="GO" id="GO:0004315">
    <property type="term" value="F:3-oxoacyl-[acyl-carrier-protein] synthase activity"/>
    <property type="evidence" value="ECO:0007669"/>
    <property type="project" value="InterPro"/>
</dbReference>
<gene>
    <name evidence="6" type="ORF">DM02DRAFT_652011</name>
</gene>
<sequence length="579" mass="62197">MKFDGPPTPVSFATNPDDVDWCPRQPPQNAPQGEGVAVVGMSCRTAGGNDTPEKLWRFLMEKKHASGEVPKKRWDPWYQRHPHNAKIIQSTTSKGYFIEDLEKFDAGFFGISPIEAQSMDPHQRLGLELSWEAPRLVENAGINPKRLAGSDTAVFMGVDSDDYSRLVLEDFPNIEAWSGIGTAYHGIPNRISYHLDLMGPSTAVDAACASSLIAIHLGRQAILSGESNVALCGGVNVLCAPALTHMLQKAGALSPDGLCLSFDDEACGYARGEGGAVIVLKHLASAIADGDNILAVLKGTATAQDGKTQGIMAPNAKAQELVARKALQQAGNIDPLTIGYVEAHATSTSLGDPTEVGSMSRVYGTGRPKDAPCAIGSLKPNVGHLEAAAGAIGFVKTVLAVNKGELAPQTLLRKLNSRVDWEKSGLQVVQEPMSWPVSDGPRRAACCSYGYGGSVAHAVIEQTPQEYLETQKNGHIDRDTQEYPVPILISSFQEKRLPQQAKLLADWLEGEGQTVSLKILASTLAQRRAAHDYRAGFVVSNHREACQTLRNFSKGRSSSNVVSNRVLGNMTKKVLEQST</sequence>
<proteinExistence type="inferred from homology"/>
<dbReference type="PROSITE" id="PS00606">
    <property type="entry name" value="KS3_1"/>
    <property type="match status" value="1"/>
</dbReference>
<feature type="region of interest" description="Disordered" evidence="4">
    <location>
        <begin position="1"/>
        <end position="21"/>
    </location>
</feature>
<evidence type="ECO:0000256" key="1">
    <source>
        <dbReference type="ARBA" id="ARBA00022679"/>
    </source>
</evidence>
<evidence type="ECO:0000256" key="3">
    <source>
        <dbReference type="RuleBase" id="RU003694"/>
    </source>
</evidence>
<dbReference type="InterPro" id="IPR014030">
    <property type="entry name" value="Ketoacyl_synth_N"/>
</dbReference>
<dbReference type="Proteomes" id="UP000244855">
    <property type="component" value="Unassembled WGS sequence"/>
</dbReference>
<dbReference type="SMART" id="SM00825">
    <property type="entry name" value="PKS_KS"/>
    <property type="match status" value="1"/>
</dbReference>
<dbReference type="PANTHER" id="PTHR43775:SF22">
    <property type="entry name" value="SYNTHASE, PUTATIVE (JCVI)-RELATED"/>
    <property type="match status" value="1"/>
</dbReference>
<dbReference type="GO" id="GO:0044550">
    <property type="term" value="P:secondary metabolite biosynthetic process"/>
    <property type="evidence" value="ECO:0007669"/>
    <property type="project" value="TreeGrafter"/>
</dbReference>
<dbReference type="SUPFAM" id="SSF53901">
    <property type="entry name" value="Thiolase-like"/>
    <property type="match status" value="1"/>
</dbReference>
<dbReference type="GO" id="GO:0006633">
    <property type="term" value="P:fatty acid biosynthetic process"/>
    <property type="evidence" value="ECO:0007669"/>
    <property type="project" value="InterPro"/>
</dbReference>